<dbReference type="Gramene" id="KZM91688">
    <property type="protein sequence ID" value="KZM91688"/>
    <property type="gene ID" value="DCAR_020947"/>
</dbReference>
<evidence type="ECO:0000313" key="3">
    <source>
        <dbReference type="EMBL" id="WOH05965.1"/>
    </source>
</evidence>
<reference evidence="3" key="2">
    <citation type="submission" date="2022-03" db="EMBL/GenBank/DDBJ databases">
        <title>Draft title - Genomic analysis of global carrot germplasm unveils the trajectory of domestication and the origin of high carotenoid orange carrot.</title>
        <authorList>
            <person name="Iorizzo M."/>
            <person name="Ellison S."/>
            <person name="Senalik D."/>
            <person name="Macko-Podgorni A."/>
            <person name="Grzebelus D."/>
            <person name="Bostan H."/>
            <person name="Rolling W."/>
            <person name="Curaba J."/>
            <person name="Simon P."/>
        </authorList>
    </citation>
    <scope>NUCLEOTIDE SEQUENCE</scope>
    <source>
        <tissue evidence="3">Leaf</tissue>
    </source>
</reference>
<protein>
    <submittedName>
        <fullName evidence="2">Uncharacterized protein</fullName>
    </submittedName>
</protein>
<dbReference type="PANTHER" id="PTHR35324">
    <property type="entry name" value="BNAA08G03750D PROTEIN"/>
    <property type="match status" value="1"/>
</dbReference>
<dbReference type="EMBL" id="LNRQ01000006">
    <property type="protein sequence ID" value="KZM91688.1"/>
    <property type="molecule type" value="Genomic_DNA"/>
</dbReference>
<evidence type="ECO:0000256" key="1">
    <source>
        <dbReference type="SAM" id="MobiDB-lite"/>
    </source>
</evidence>
<accession>A0A164WEW5</accession>
<reference evidence="2" key="1">
    <citation type="journal article" date="2016" name="Nat. Genet.">
        <title>A high-quality carrot genome assembly provides new insights into carotenoid accumulation and asterid genome evolution.</title>
        <authorList>
            <person name="Iorizzo M."/>
            <person name="Ellison S."/>
            <person name="Senalik D."/>
            <person name="Zeng P."/>
            <person name="Satapoomin P."/>
            <person name="Huang J."/>
            <person name="Bowman M."/>
            <person name="Iovene M."/>
            <person name="Sanseverino W."/>
            <person name="Cavagnaro P."/>
            <person name="Yildiz M."/>
            <person name="Macko-Podgorni A."/>
            <person name="Moranska E."/>
            <person name="Grzebelus E."/>
            <person name="Grzebelus D."/>
            <person name="Ashrafi H."/>
            <person name="Zheng Z."/>
            <person name="Cheng S."/>
            <person name="Spooner D."/>
            <person name="Van Deynze A."/>
            <person name="Simon P."/>
        </authorList>
    </citation>
    <scope>NUCLEOTIDE SEQUENCE [LARGE SCALE GENOMIC DNA]</scope>
    <source>
        <tissue evidence="2">Leaf</tissue>
    </source>
</reference>
<dbReference type="AlphaFoldDB" id="A0A164WEW5"/>
<gene>
    <name evidence="2" type="ORF">DCAR_020947</name>
    <name evidence="3" type="ORF">DCAR_0625388</name>
</gene>
<feature type="region of interest" description="Disordered" evidence="1">
    <location>
        <begin position="1"/>
        <end position="20"/>
    </location>
</feature>
<evidence type="ECO:0000313" key="4">
    <source>
        <dbReference type="Proteomes" id="UP000077755"/>
    </source>
</evidence>
<name>A0A164WEW5_DAUCS</name>
<dbReference type="PANTHER" id="PTHR35324:SF4">
    <property type="entry name" value="EXPRESSED PROTEIN"/>
    <property type="match status" value="1"/>
</dbReference>
<keyword evidence="4" id="KW-1185">Reference proteome</keyword>
<sequence>MSRIISTNPPSNEEDKNDDDEDELNIIVSSQLHLKRDPNDAPGTLTKEAVLRRIRHRKRVNKFRALLGSFFPSAKNTTAASRD</sequence>
<dbReference type="EMBL" id="CP093348">
    <property type="protein sequence ID" value="WOH05965.1"/>
    <property type="molecule type" value="Genomic_DNA"/>
</dbReference>
<feature type="compositionally biased region" description="Polar residues" evidence="1">
    <location>
        <begin position="1"/>
        <end position="11"/>
    </location>
</feature>
<proteinExistence type="predicted"/>
<evidence type="ECO:0000313" key="2">
    <source>
        <dbReference type="EMBL" id="KZM91688.1"/>
    </source>
</evidence>
<organism evidence="2">
    <name type="scientific">Daucus carota subsp. sativus</name>
    <name type="common">Carrot</name>
    <dbReference type="NCBI Taxonomy" id="79200"/>
    <lineage>
        <taxon>Eukaryota</taxon>
        <taxon>Viridiplantae</taxon>
        <taxon>Streptophyta</taxon>
        <taxon>Embryophyta</taxon>
        <taxon>Tracheophyta</taxon>
        <taxon>Spermatophyta</taxon>
        <taxon>Magnoliopsida</taxon>
        <taxon>eudicotyledons</taxon>
        <taxon>Gunneridae</taxon>
        <taxon>Pentapetalae</taxon>
        <taxon>asterids</taxon>
        <taxon>campanulids</taxon>
        <taxon>Apiales</taxon>
        <taxon>Apiaceae</taxon>
        <taxon>Apioideae</taxon>
        <taxon>Scandiceae</taxon>
        <taxon>Daucinae</taxon>
        <taxon>Daucus</taxon>
        <taxon>Daucus sect. Daucus</taxon>
    </lineage>
</organism>
<dbReference type="Proteomes" id="UP000077755">
    <property type="component" value="Chromosome 6"/>
</dbReference>